<dbReference type="InterPro" id="IPR008207">
    <property type="entry name" value="Sig_transdc_His_kin_Hpt_dom"/>
</dbReference>
<organism evidence="2 3">
    <name type="scientific">Pseudodesulfovibrio sediminis</name>
    <dbReference type="NCBI Taxonomy" id="2810563"/>
    <lineage>
        <taxon>Bacteria</taxon>
        <taxon>Pseudomonadati</taxon>
        <taxon>Thermodesulfobacteriota</taxon>
        <taxon>Desulfovibrionia</taxon>
        <taxon>Desulfovibrionales</taxon>
        <taxon>Desulfovibrionaceae</taxon>
    </lineage>
</organism>
<dbReference type="InterPro" id="IPR036641">
    <property type="entry name" value="HPT_dom_sf"/>
</dbReference>
<accession>A0ABN6EVJ0</accession>
<evidence type="ECO:0000259" key="1">
    <source>
        <dbReference type="Pfam" id="PF01627"/>
    </source>
</evidence>
<feature type="domain" description="HPt" evidence="1">
    <location>
        <begin position="44"/>
        <end position="114"/>
    </location>
</feature>
<dbReference type="EMBL" id="AP024485">
    <property type="protein sequence ID" value="BCS89269.1"/>
    <property type="molecule type" value="Genomic_DNA"/>
</dbReference>
<reference evidence="2" key="1">
    <citation type="journal article" date="2022" name="Arch. Microbiol.">
        <title>Pseudodesulfovibrio sediminis sp. nov., a mesophilic and neutrophilic sulfate-reducing bacterium isolated from sediment of a brackish lake.</title>
        <authorList>
            <person name="Takahashi A."/>
            <person name="Kojima H."/>
            <person name="Watanabe M."/>
            <person name="Fukui M."/>
        </authorList>
    </citation>
    <scope>NUCLEOTIDE SEQUENCE</scope>
    <source>
        <strain evidence="2">SF6</strain>
    </source>
</reference>
<proteinExistence type="predicted"/>
<dbReference type="SUPFAM" id="SSF47226">
    <property type="entry name" value="Histidine-containing phosphotransfer domain, HPT domain"/>
    <property type="match status" value="1"/>
</dbReference>
<dbReference type="RefSeq" id="WP_229591248.1">
    <property type="nucleotide sequence ID" value="NZ_AP024485.1"/>
</dbReference>
<dbReference type="Gene3D" id="1.20.120.160">
    <property type="entry name" value="HPT domain"/>
    <property type="match status" value="1"/>
</dbReference>
<protein>
    <recommendedName>
        <fullName evidence="1">HPt domain-containing protein</fullName>
    </recommendedName>
</protein>
<dbReference type="Pfam" id="PF01627">
    <property type="entry name" value="Hpt"/>
    <property type="match status" value="1"/>
</dbReference>
<dbReference type="Proteomes" id="UP001053296">
    <property type="component" value="Chromosome"/>
</dbReference>
<evidence type="ECO:0000313" key="3">
    <source>
        <dbReference type="Proteomes" id="UP001053296"/>
    </source>
</evidence>
<name>A0ABN6EVJ0_9BACT</name>
<sequence length="120" mass="13110">MFDFCLDSPGSTPVLDLNRVCDYLDMSVEEVMLFIPGAMEEIGLRLGLIGTAMLSGNLSDIALHSHTLKSVTASIGAPAVHVAFVALEQAARNNDPAECMQYIRVLKRETERLTSEISRL</sequence>
<evidence type="ECO:0000313" key="2">
    <source>
        <dbReference type="EMBL" id="BCS89269.1"/>
    </source>
</evidence>
<keyword evidence="3" id="KW-1185">Reference proteome</keyword>
<gene>
    <name evidence="2" type="ORF">PSDVSF_25110</name>
</gene>